<protein>
    <recommendedName>
        <fullName evidence="6 19">Adenosylcobinamide-GDP ribazoletransferase</fullName>
        <ecNumber evidence="5 19">2.7.8.26</ecNumber>
    </recommendedName>
    <alternativeName>
        <fullName evidence="16 19">Cobalamin synthase</fullName>
    </alternativeName>
    <alternativeName>
        <fullName evidence="15 19">Cobalamin-5'-phosphate synthase</fullName>
    </alternativeName>
</protein>
<dbReference type="Pfam" id="PF02654">
    <property type="entry name" value="CobS"/>
    <property type="match status" value="1"/>
</dbReference>
<dbReference type="GeneID" id="99686115"/>
<comment type="subcellular location">
    <subcellularLocation>
        <location evidence="2 19">Cell membrane</location>
        <topology evidence="2 19">Multi-pass membrane protein</topology>
    </subcellularLocation>
</comment>
<feature type="transmembrane region" description="Helical" evidence="19">
    <location>
        <begin position="180"/>
        <end position="200"/>
    </location>
</feature>
<evidence type="ECO:0000256" key="1">
    <source>
        <dbReference type="ARBA" id="ARBA00001946"/>
    </source>
</evidence>
<accession>A0A4R2M7K1</accession>
<evidence type="ECO:0000256" key="17">
    <source>
        <dbReference type="ARBA" id="ARBA00048623"/>
    </source>
</evidence>
<dbReference type="PANTHER" id="PTHR34148:SF1">
    <property type="entry name" value="ADENOSYLCOBINAMIDE-GDP RIBAZOLETRANSFERASE"/>
    <property type="match status" value="1"/>
</dbReference>
<evidence type="ECO:0000256" key="19">
    <source>
        <dbReference type="HAMAP-Rule" id="MF_00719"/>
    </source>
</evidence>
<dbReference type="GO" id="GO:0008818">
    <property type="term" value="F:cobalamin 5'-phosphate synthase activity"/>
    <property type="evidence" value="ECO:0007669"/>
    <property type="project" value="UniProtKB-UniRule"/>
</dbReference>
<keyword evidence="13 19" id="KW-0472">Membrane</keyword>
<evidence type="ECO:0000256" key="18">
    <source>
        <dbReference type="ARBA" id="ARBA00049504"/>
    </source>
</evidence>
<evidence type="ECO:0000256" key="8">
    <source>
        <dbReference type="ARBA" id="ARBA00022573"/>
    </source>
</evidence>
<comment type="cofactor">
    <cofactor evidence="1 19">
        <name>Mg(2+)</name>
        <dbReference type="ChEBI" id="CHEBI:18420"/>
    </cofactor>
</comment>
<comment type="function">
    <text evidence="14 19">Joins adenosylcobinamide-GDP and alpha-ribazole to generate adenosylcobalamin (Ado-cobalamin). Also synthesizes adenosylcobalamin 5'-phosphate from adenosylcobinamide-GDP and alpha-ribazole 5'-phosphate.</text>
</comment>
<evidence type="ECO:0000256" key="12">
    <source>
        <dbReference type="ARBA" id="ARBA00022989"/>
    </source>
</evidence>
<dbReference type="NCBIfam" id="NF001277">
    <property type="entry name" value="PRK00235.1-3"/>
    <property type="match status" value="1"/>
</dbReference>
<keyword evidence="9 19" id="KW-0808">Transferase</keyword>
<dbReference type="EC" id="2.7.8.26" evidence="5 19"/>
<evidence type="ECO:0000256" key="5">
    <source>
        <dbReference type="ARBA" id="ARBA00013200"/>
    </source>
</evidence>
<dbReference type="EMBL" id="SLXD01000007">
    <property type="protein sequence ID" value="TCP02270.1"/>
    <property type="molecule type" value="Genomic_DNA"/>
</dbReference>
<evidence type="ECO:0000256" key="16">
    <source>
        <dbReference type="ARBA" id="ARBA00032853"/>
    </source>
</evidence>
<dbReference type="GO" id="GO:0051073">
    <property type="term" value="F:adenosylcobinamide-GDP ribazoletransferase activity"/>
    <property type="evidence" value="ECO:0007669"/>
    <property type="project" value="UniProtKB-UniRule"/>
</dbReference>
<organism evidence="20 21">
    <name type="scientific">Rubrivivax gelatinosus</name>
    <name type="common">Rhodocyclus gelatinosus</name>
    <name type="synonym">Rhodopseudomonas gelatinosa</name>
    <dbReference type="NCBI Taxonomy" id="28068"/>
    <lineage>
        <taxon>Bacteria</taxon>
        <taxon>Pseudomonadati</taxon>
        <taxon>Pseudomonadota</taxon>
        <taxon>Betaproteobacteria</taxon>
        <taxon>Burkholderiales</taxon>
        <taxon>Sphaerotilaceae</taxon>
        <taxon>Rubrivivax</taxon>
    </lineage>
</organism>
<feature type="transmembrane region" description="Helical" evidence="19">
    <location>
        <begin position="6"/>
        <end position="25"/>
    </location>
</feature>
<proteinExistence type="inferred from homology"/>
<evidence type="ECO:0000256" key="2">
    <source>
        <dbReference type="ARBA" id="ARBA00004651"/>
    </source>
</evidence>
<comment type="caution">
    <text evidence="20">The sequence shown here is derived from an EMBL/GenBank/DDBJ whole genome shotgun (WGS) entry which is preliminary data.</text>
</comment>
<reference evidence="20 21" key="1">
    <citation type="submission" date="2019-03" db="EMBL/GenBank/DDBJ databases">
        <title>Genomic Encyclopedia of Type Strains, Phase IV (KMG-IV): sequencing the most valuable type-strain genomes for metagenomic binning, comparative biology and taxonomic classification.</title>
        <authorList>
            <person name="Goeker M."/>
        </authorList>
    </citation>
    <scope>NUCLEOTIDE SEQUENCE [LARGE SCALE GENOMIC DNA]</scope>
    <source>
        <strain evidence="20 21">DSM 1709</strain>
    </source>
</reference>
<evidence type="ECO:0000256" key="10">
    <source>
        <dbReference type="ARBA" id="ARBA00022692"/>
    </source>
</evidence>
<feature type="transmembrane region" description="Helical" evidence="19">
    <location>
        <begin position="37"/>
        <end position="56"/>
    </location>
</feature>
<name>A0A4R2M7K1_RUBGE</name>
<dbReference type="PANTHER" id="PTHR34148">
    <property type="entry name" value="ADENOSYLCOBINAMIDE-GDP RIBAZOLETRANSFERASE"/>
    <property type="match status" value="1"/>
</dbReference>
<dbReference type="GO" id="GO:0009236">
    <property type="term" value="P:cobalamin biosynthetic process"/>
    <property type="evidence" value="ECO:0007669"/>
    <property type="project" value="UniProtKB-UniRule"/>
</dbReference>
<comment type="catalytic activity">
    <reaction evidence="18 19">
        <text>alpha-ribazole 5'-phosphate + adenosylcob(III)inamide-GDP = adenosylcob(III)alamin 5'-phosphate + GMP + H(+)</text>
        <dbReference type="Rhea" id="RHEA:23560"/>
        <dbReference type="ChEBI" id="CHEBI:15378"/>
        <dbReference type="ChEBI" id="CHEBI:57918"/>
        <dbReference type="ChEBI" id="CHEBI:58115"/>
        <dbReference type="ChEBI" id="CHEBI:60487"/>
        <dbReference type="ChEBI" id="CHEBI:60493"/>
        <dbReference type="EC" id="2.7.8.26"/>
    </reaction>
</comment>
<keyword evidence="12 19" id="KW-1133">Transmembrane helix</keyword>
<keyword evidence="7 19" id="KW-1003">Cell membrane</keyword>
<evidence type="ECO:0000256" key="11">
    <source>
        <dbReference type="ARBA" id="ARBA00022842"/>
    </source>
</evidence>
<dbReference type="OrthoDB" id="9794626at2"/>
<evidence type="ECO:0000256" key="13">
    <source>
        <dbReference type="ARBA" id="ARBA00023136"/>
    </source>
</evidence>
<feature type="transmembrane region" description="Helical" evidence="19">
    <location>
        <begin position="137"/>
        <end position="159"/>
    </location>
</feature>
<evidence type="ECO:0000256" key="7">
    <source>
        <dbReference type="ARBA" id="ARBA00022475"/>
    </source>
</evidence>
<evidence type="ECO:0000256" key="6">
    <source>
        <dbReference type="ARBA" id="ARBA00015850"/>
    </source>
</evidence>
<dbReference type="InterPro" id="IPR003805">
    <property type="entry name" value="CobS"/>
</dbReference>
<comment type="pathway">
    <text evidence="3 19">Cofactor biosynthesis; adenosylcobalamin biosynthesis; adenosylcobalamin from cob(II)yrinate a,c-diamide: step 7/7.</text>
</comment>
<feature type="transmembrane region" description="Helical" evidence="19">
    <location>
        <begin position="206"/>
        <end position="224"/>
    </location>
</feature>
<evidence type="ECO:0000313" key="20">
    <source>
        <dbReference type="EMBL" id="TCP02270.1"/>
    </source>
</evidence>
<gene>
    <name evidence="19" type="primary">cobS</name>
    <name evidence="20" type="ORF">EV684_107277</name>
</gene>
<keyword evidence="11 19" id="KW-0460">Magnesium</keyword>
<dbReference type="GO" id="GO:0005886">
    <property type="term" value="C:plasma membrane"/>
    <property type="evidence" value="ECO:0007669"/>
    <property type="project" value="UniProtKB-SubCell"/>
</dbReference>
<comment type="similarity">
    <text evidence="4 19">Belongs to the CobS family.</text>
</comment>
<dbReference type="RefSeq" id="WP_132647721.1">
    <property type="nucleotide sequence ID" value="NZ_CP181386.1"/>
</dbReference>
<evidence type="ECO:0000313" key="21">
    <source>
        <dbReference type="Proteomes" id="UP000295106"/>
    </source>
</evidence>
<keyword evidence="8 19" id="KW-0169">Cobalamin biosynthesis</keyword>
<evidence type="ECO:0000256" key="4">
    <source>
        <dbReference type="ARBA" id="ARBA00010561"/>
    </source>
</evidence>
<dbReference type="AlphaFoldDB" id="A0A4R2M7K1"/>
<comment type="catalytic activity">
    <reaction evidence="17 19">
        <text>alpha-ribazole + adenosylcob(III)inamide-GDP = adenosylcob(III)alamin + GMP + H(+)</text>
        <dbReference type="Rhea" id="RHEA:16049"/>
        <dbReference type="ChEBI" id="CHEBI:10329"/>
        <dbReference type="ChEBI" id="CHEBI:15378"/>
        <dbReference type="ChEBI" id="CHEBI:18408"/>
        <dbReference type="ChEBI" id="CHEBI:58115"/>
        <dbReference type="ChEBI" id="CHEBI:60487"/>
        <dbReference type="EC" id="2.7.8.26"/>
    </reaction>
</comment>
<evidence type="ECO:0000256" key="14">
    <source>
        <dbReference type="ARBA" id="ARBA00025228"/>
    </source>
</evidence>
<evidence type="ECO:0000256" key="3">
    <source>
        <dbReference type="ARBA" id="ARBA00004663"/>
    </source>
</evidence>
<feature type="transmembrane region" description="Helical" evidence="19">
    <location>
        <begin position="110"/>
        <end position="131"/>
    </location>
</feature>
<evidence type="ECO:0000256" key="15">
    <source>
        <dbReference type="ARBA" id="ARBA00032605"/>
    </source>
</evidence>
<sequence>MLHELRLFFVALQFMTRVPVPAWVGWRPELMHASSRYYPAVGLVVGGFGAAVLWFAAPLWPAPVAVGLSMAATVWMTGAFHEDGLADTFDALGGAVSREKALTIMKDSRIGSYGACGLVAVLGLKAAALHGLATRDFLATLAILPLAHAWSRAVPVLMLRLLSYAGDLEHAKSKPLAQKASVGTLAVVVGWCAAAGAAAVLWRLDLAHTTVAALVVGAVTLWMARWLARRLGGYTGDTLGAAQQFAELGVYLSFLAGMQHG</sequence>
<dbReference type="HAMAP" id="MF_00719">
    <property type="entry name" value="CobS"/>
    <property type="match status" value="1"/>
</dbReference>
<dbReference type="UniPathway" id="UPA00148">
    <property type="reaction ID" value="UER00238"/>
</dbReference>
<keyword evidence="10 19" id="KW-0812">Transmembrane</keyword>
<evidence type="ECO:0000256" key="9">
    <source>
        <dbReference type="ARBA" id="ARBA00022679"/>
    </source>
</evidence>
<dbReference type="Proteomes" id="UP000295106">
    <property type="component" value="Unassembled WGS sequence"/>
</dbReference>